<keyword evidence="2" id="KW-1185">Reference proteome</keyword>
<proteinExistence type="predicted"/>
<protein>
    <submittedName>
        <fullName evidence="1">Uncharacterized protein</fullName>
    </submittedName>
</protein>
<gene>
    <name evidence="1" type="ORF">WISP_138629</name>
</gene>
<evidence type="ECO:0000313" key="2">
    <source>
        <dbReference type="Proteomes" id="UP001145742"/>
    </source>
</evidence>
<dbReference type="EMBL" id="WHWB01034695">
    <property type="protein sequence ID" value="KAJ7405603.1"/>
    <property type="molecule type" value="Genomic_DNA"/>
</dbReference>
<name>A0ABQ9CMP7_9PASS</name>
<dbReference type="Proteomes" id="UP001145742">
    <property type="component" value="Unassembled WGS sequence"/>
</dbReference>
<evidence type="ECO:0000313" key="1">
    <source>
        <dbReference type="EMBL" id="KAJ7405603.1"/>
    </source>
</evidence>
<dbReference type="PANTHER" id="PTHR33332">
    <property type="entry name" value="REVERSE TRANSCRIPTASE DOMAIN-CONTAINING PROTEIN"/>
    <property type="match status" value="1"/>
</dbReference>
<sequence length="107" mass="12555">MSQQCAQVTKKANGIQACIRNSVASRAWEEILPLYLRLVRLHLKSWVPFWATQSRKDIEMPDHVQKRAKELVKGLEHKSYEEWLRDLGFFSLEKEGLWESLSPLITM</sequence>
<reference evidence="1" key="1">
    <citation type="submission" date="2019-10" db="EMBL/GenBank/DDBJ databases">
        <authorList>
            <person name="Soares A.E.R."/>
            <person name="Aleixo A."/>
            <person name="Schneider P."/>
            <person name="Miyaki C.Y."/>
            <person name="Schneider M.P."/>
            <person name="Mello C."/>
            <person name="Vasconcelos A.T.R."/>
        </authorList>
    </citation>
    <scope>NUCLEOTIDE SEQUENCE</scope>
    <source>
        <tissue evidence="1">Muscle</tissue>
    </source>
</reference>
<comment type="caution">
    <text evidence="1">The sequence shown here is derived from an EMBL/GenBank/DDBJ whole genome shotgun (WGS) entry which is preliminary data.</text>
</comment>
<accession>A0ABQ9CMP7</accession>
<organism evidence="1 2">
    <name type="scientific">Willisornis vidua</name>
    <name type="common">Xingu scale-backed antbird</name>
    <dbReference type="NCBI Taxonomy" id="1566151"/>
    <lineage>
        <taxon>Eukaryota</taxon>
        <taxon>Metazoa</taxon>
        <taxon>Chordata</taxon>
        <taxon>Craniata</taxon>
        <taxon>Vertebrata</taxon>
        <taxon>Euteleostomi</taxon>
        <taxon>Archelosauria</taxon>
        <taxon>Archosauria</taxon>
        <taxon>Dinosauria</taxon>
        <taxon>Saurischia</taxon>
        <taxon>Theropoda</taxon>
        <taxon>Coelurosauria</taxon>
        <taxon>Aves</taxon>
        <taxon>Neognathae</taxon>
        <taxon>Neoaves</taxon>
        <taxon>Telluraves</taxon>
        <taxon>Australaves</taxon>
        <taxon>Passeriformes</taxon>
        <taxon>Thamnophilidae</taxon>
        <taxon>Willisornis</taxon>
    </lineage>
</organism>